<evidence type="ECO:0000256" key="8">
    <source>
        <dbReference type="ARBA" id="ARBA00022801"/>
    </source>
</evidence>
<dbReference type="GO" id="GO:0006260">
    <property type="term" value="P:DNA replication"/>
    <property type="evidence" value="ECO:0007669"/>
    <property type="project" value="UniProtKB-KW"/>
</dbReference>
<evidence type="ECO:0000256" key="7">
    <source>
        <dbReference type="ARBA" id="ARBA00022759"/>
    </source>
</evidence>
<protein>
    <recommendedName>
        <fullName evidence="12">CRESS-DNA virus Rep endonuclease domain-containing protein</fullName>
    </recommendedName>
</protein>
<keyword evidence="7" id="KW-0255">Endonuclease</keyword>
<dbReference type="OrthoDB" id="2435815at2759"/>
<evidence type="ECO:0000256" key="11">
    <source>
        <dbReference type="SAM" id="MobiDB-lite"/>
    </source>
</evidence>
<keyword evidence="8" id="KW-0378">Hydrolase</keyword>
<sequence>MHILNWIKKIRIQKETFFDIKLEDETIYHPNIQGVRSTKAVIDYILKHADYISKYKIDNLQIAQIIIEKEIKEGRYITNNKLAKEYFKTYTLYNKRLIDWKTKIKEQYYKSLGKPFVEFHYGDKMCRKSSYAEILMKRLHIGLITKIAKRNKNNQLDSETSSINSQDSENAKRYKQKKSKIPKLIEDIWKKIA</sequence>
<dbReference type="GO" id="GO:0046872">
    <property type="term" value="F:metal ion binding"/>
    <property type="evidence" value="ECO:0007669"/>
    <property type="project" value="UniProtKB-KW"/>
</dbReference>
<feature type="region of interest" description="Disordered" evidence="11">
    <location>
        <begin position="155"/>
        <end position="177"/>
    </location>
</feature>
<dbReference type="AlphaFoldDB" id="A0A397UES7"/>
<evidence type="ECO:0000313" key="13">
    <source>
        <dbReference type="EMBL" id="RIB05626.1"/>
    </source>
</evidence>
<dbReference type="EMBL" id="QKWP01001947">
    <property type="protein sequence ID" value="RIB05626.1"/>
    <property type="molecule type" value="Genomic_DNA"/>
</dbReference>
<keyword evidence="14" id="KW-1185">Reference proteome</keyword>
<dbReference type="Pfam" id="PF00799">
    <property type="entry name" value="Gemini_AL1"/>
    <property type="match status" value="1"/>
</dbReference>
<keyword evidence="6" id="KW-0547">Nucleotide-binding</keyword>
<evidence type="ECO:0000313" key="14">
    <source>
        <dbReference type="Proteomes" id="UP000266673"/>
    </source>
</evidence>
<evidence type="ECO:0000256" key="9">
    <source>
        <dbReference type="ARBA" id="ARBA00023124"/>
    </source>
</evidence>
<name>A0A397UES7_9GLOM</name>
<keyword evidence="4" id="KW-0540">Nuclease</keyword>
<feature type="domain" description="CRESS-DNA virus Rep endonuclease" evidence="12">
    <location>
        <begin position="4"/>
        <end position="53"/>
    </location>
</feature>
<dbReference type="Proteomes" id="UP000266673">
    <property type="component" value="Unassembled WGS sequence"/>
</dbReference>
<keyword evidence="5" id="KW-0479">Metal-binding</keyword>
<evidence type="ECO:0000256" key="2">
    <source>
        <dbReference type="ARBA" id="ARBA00022695"/>
    </source>
</evidence>
<evidence type="ECO:0000259" key="12">
    <source>
        <dbReference type="Pfam" id="PF00799"/>
    </source>
</evidence>
<dbReference type="Gene3D" id="3.40.1310.20">
    <property type="match status" value="1"/>
</dbReference>
<organism evidence="13 14">
    <name type="scientific">Gigaspora rosea</name>
    <dbReference type="NCBI Taxonomy" id="44941"/>
    <lineage>
        <taxon>Eukaryota</taxon>
        <taxon>Fungi</taxon>
        <taxon>Fungi incertae sedis</taxon>
        <taxon>Mucoromycota</taxon>
        <taxon>Glomeromycotina</taxon>
        <taxon>Glomeromycetes</taxon>
        <taxon>Diversisporales</taxon>
        <taxon>Gigasporaceae</taxon>
        <taxon>Gigaspora</taxon>
    </lineage>
</organism>
<keyword evidence="2" id="KW-0548">Nucleotidyltransferase</keyword>
<dbReference type="SUPFAM" id="SSF55464">
    <property type="entry name" value="Origin of replication-binding domain, RBD-like"/>
    <property type="match status" value="1"/>
</dbReference>
<evidence type="ECO:0000256" key="1">
    <source>
        <dbReference type="ARBA" id="ARBA00022679"/>
    </source>
</evidence>
<feature type="compositionally biased region" description="Polar residues" evidence="11">
    <location>
        <begin position="155"/>
        <end position="168"/>
    </location>
</feature>
<reference evidence="13 14" key="1">
    <citation type="submission" date="2018-06" db="EMBL/GenBank/DDBJ databases">
        <title>Comparative genomics reveals the genomic features of Rhizophagus irregularis, R. cerebriforme, R. diaphanum and Gigaspora rosea, and their symbiotic lifestyle signature.</title>
        <authorList>
            <person name="Morin E."/>
            <person name="San Clemente H."/>
            <person name="Chen E.C.H."/>
            <person name="De La Providencia I."/>
            <person name="Hainaut M."/>
            <person name="Kuo A."/>
            <person name="Kohler A."/>
            <person name="Murat C."/>
            <person name="Tang N."/>
            <person name="Roy S."/>
            <person name="Loubradou J."/>
            <person name="Henrissat B."/>
            <person name="Grigoriev I.V."/>
            <person name="Corradi N."/>
            <person name="Roux C."/>
            <person name="Martin F.M."/>
        </authorList>
    </citation>
    <scope>NUCLEOTIDE SEQUENCE [LARGE SCALE GENOMIC DNA]</scope>
    <source>
        <strain evidence="13 14">DAOM 194757</strain>
    </source>
</reference>
<evidence type="ECO:0000256" key="4">
    <source>
        <dbReference type="ARBA" id="ARBA00022722"/>
    </source>
</evidence>
<evidence type="ECO:0000256" key="3">
    <source>
        <dbReference type="ARBA" id="ARBA00022705"/>
    </source>
</evidence>
<accession>A0A397UES7</accession>
<keyword evidence="10" id="KW-0238">DNA-binding</keyword>
<dbReference type="GO" id="GO:0004519">
    <property type="term" value="F:endonuclease activity"/>
    <property type="evidence" value="ECO:0007669"/>
    <property type="project" value="UniProtKB-KW"/>
</dbReference>
<proteinExistence type="predicted"/>
<dbReference type="GO" id="GO:0016779">
    <property type="term" value="F:nucleotidyltransferase activity"/>
    <property type="evidence" value="ECO:0007669"/>
    <property type="project" value="UniProtKB-KW"/>
</dbReference>
<comment type="caution">
    <text evidence="13">The sequence shown here is derived from an EMBL/GenBank/DDBJ whole genome shotgun (WGS) entry which is preliminary data.</text>
</comment>
<keyword evidence="3" id="KW-0235">DNA replication</keyword>
<evidence type="ECO:0000256" key="10">
    <source>
        <dbReference type="ARBA" id="ARBA00023125"/>
    </source>
</evidence>
<evidence type="ECO:0000256" key="6">
    <source>
        <dbReference type="ARBA" id="ARBA00022741"/>
    </source>
</evidence>
<gene>
    <name evidence="13" type="ORF">C2G38_2280040</name>
</gene>
<dbReference type="GO" id="GO:0016787">
    <property type="term" value="F:hydrolase activity"/>
    <property type="evidence" value="ECO:0007669"/>
    <property type="project" value="UniProtKB-KW"/>
</dbReference>
<keyword evidence="9" id="KW-0190">Covalent protein-DNA linkage</keyword>
<dbReference type="GO" id="GO:0003677">
    <property type="term" value="F:DNA binding"/>
    <property type="evidence" value="ECO:0007669"/>
    <property type="project" value="UniProtKB-KW"/>
</dbReference>
<keyword evidence="1" id="KW-0808">Transferase</keyword>
<dbReference type="InterPro" id="IPR049912">
    <property type="entry name" value="CRESS_DNA_REP"/>
</dbReference>
<evidence type="ECO:0000256" key="5">
    <source>
        <dbReference type="ARBA" id="ARBA00022723"/>
    </source>
</evidence>
<dbReference type="GO" id="GO:0000166">
    <property type="term" value="F:nucleotide binding"/>
    <property type="evidence" value="ECO:0007669"/>
    <property type="project" value="UniProtKB-KW"/>
</dbReference>